<reference evidence="1 2" key="1">
    <citation type="submission" date="2018-10" db="EMBL/GenBank/DDBJ databases">
        <title>Natrarchaeobius chitinivorans gen. nov., sp. nov., and Natrarchaeobius haloalkaliphilus sp. nov., alkaliphilic, chitin-utilizing haloarchaea from hypersaline alkaline lakes.</title>
        <authorList>
            <person name="Sorokin D.Y."/>
            <person name="Elcheninov A.G."/>
            <person name="Kostrikina N.A."/>
            <person name="Bale N.J."/>
            <person name="Sinninghe Damste J.S."/>
            <person name="Khijniak T.V."/>
            <person name="Kublanov I.V."/>
            <person name="Toshchakov S.V."/>
        </authorList>
    </citation>
    <scope>NUCLEOTIDE SEQUENCE [LARGE SCALE GENOMIC DNA]</scope>
    <source>
        <strain evidence="1 2">AArcht7</strain>
    </source>
</reference>
<sequence>MNVDFDVHEHRHRMKLLRDSGDVAVFDDRDGLTCPVCSRAFDRLVLIRAETFSVPQHAGAPFCLVRRDDDVALFRHEKTD</sequence>
<keyword evidence="1" id="KW-0966">Cell projection</keyword>
<keyword evidence="1" id="KW-0969">Cilium</keyword>
<organism evidence="1 2">
    <name type="scientific">Natrarchaeobius chitinivorans</name>
    <dbReference type="NCBI Taxonomy" id="1679083"/>
    <lineage>
        <taxon>Archaea</taxon>
        <taxon>Methanobacteriati</taxon>
        <taxon>Methanobacteriota</taxon>
        <taxon>Stenosarchaea group</taxon>
        <taxon>Halobacteria</taxon>
        <taxon>Halobacteriales</taxon>
        <taxon>Natrialbaceae</taxon>
        <taxon>Natrarchaeobius</taxon>
    </lineage>
</organism>
<comment type="caution">
    <text evidence="1">The sequence shown here is derived from an EMBL/GenBank/DDBJ whole genome shotgun (WGS) entry which is preliminary data.</text>
</comment>
<keyword evidence="2" id="KW-1185">Reference proteome</keyword>
<dbReference type="AlphaFoldDB" id="A0A3N6PKH3"/>
<name>A0A3N6PKH3_NATCH</name>
<keyword evidence="1" id="KW-0282">Flagellum</keyword>
<gene>
    <name evidence="1" type="ORF">EA472_15410</name>
</gene>
<dbReference type="OrthoDB" id="191000at2157"/>
<accession>A0A3N6PKH3</accession>
<proteinExistence type="predicted"/>
<evidence type="ECO:0000313" key="1">
    <source>
        <dbReference type="EMBL" id="RQG99245.1"/>
    </source>
</evidence>
<dbReference type="Pfam" id="PF24110">
    <property type="entry name" value="DUF7385"/>
    <property type="match status" value="1"/>
</dbReference>
<evidence type="ECO:0000313" key="2">
    <source>
        <dbReference type="Proteomes" id="UP000281431"/>
    </source>
</evidence>
<protein>
    <submittedName>
        <fullName evidence="1">Flagella cluster protein</fullName>
    </submittedName>
</protein>
<dbReference type="EMBL" id="REFZ01000010">
    <property type="protein sequence ID" value="RQG99245.1"/>
    <property type="molecule type" value="Genomic_DNA"/>
</dbReference>
<dbReference type="InterPro" id="IPR055809">
    <property type="entry name" value="DUF7385"/>
</dbReference>
<dbReference type="Proteomes" id="UP000281431">
    <property type="component" value="Unassembled WGS sequence"/>
</dbReference>